<feature type="domain" description="Helicase ATP-binding" evidence="9">
    <location>
        <begin position="287"/>
        <end position="488"/>
    </location>
</feature>
<dbReference type="EMBL" id="MHRJ01000049">
    <property type="protein sequence ID" value="OHA21208.1"/>
    <property type="molecule type" value="Genomic_DNA"/>
</dbReference>
<evidence type="ECO:0000256" key="7">
    <source>
        <dbReference type="ARBA" id="ARBA00023204"/>
    </source>
</evidence>
<sequence length="738" mass="82684">MTLDAQIETVFRLSPSQRKALYKLRVTTVEDLLYHFPTRYGDAVLVKTIATLQKGDSAAVYGTIGKLKTSKAFFKKIPMAEGVLDDGTGKIKIIWFNQPYLAKMIADGALVRAEGKVSERRKSGALYFSNPKIERVNSVPEHSDQSLFGNGVDSHHLYPVYPESRGVTSNWLYHAVQKILKTGVLETRTDPIPQDILAKYHLPSLKTALIWIHAPQKESDAVAARKRFAFEEVFLIQLEKQKERRLWQKEKSFTIEKGEEHIAHFTKRFPFSFTNAQNRAISGILEDFRKGLPMARLLEGDVGSGKTAVAATTAYAVVTSRPKGQSYGTLQVAYMCPTEILAKQQFENFISFFSHLPINIGLITSSGCRKFASKMNPHEATDMSRAQLLKWVTDGEISILVGTHSLIQKSVKFKHLAYVIIDEQHRFGVAQRKALVRGQARTNAPQGGERVSHPREFACCPHLLSMTATPIPRTLSLTIYGDLDLTLLDELPPGRKPIITEIVPPEARSAIYEKIRKELHAGRQTYVITPRIDEPDPAKEFAMQAKSAKAEAARLKKDVFPEYRVGVMHGKLKDGEKEDVMEDFKDGKINILVSTSVVEVGVNVENATVIVIEGAERFGLAQLHQLRGRVLRSTRQAYCFVFTESGGKDVLERLRALQEAKNGFELAEYDLKFRGAGELSGAVQWGVSDIAMEALKNLKMVEAARFEAGRLLEEDETLAGYPFLLTYFSLRGKKIHFE</sequence>
<evidence type="ECO:0000256" key="3">
    <source>
        <dbReference type="ARBA" id="ARBA00022801"/>
    </source>
</evidence>
<dbReference type="SMART" id="SM00490">
    <property type="entry name" value="HELICc"/>
    <property type="match status" value="1"/>
</dbReference>
<dbReference type="SMART" id="SM00487">
    <property type="entry name" value="DEXDc"/>
    <property type="match status" value="1"/>
</dbReference>
<proteinExistence type="predicted"/>
<reference evidence="11 12" key="1">
    <citation type="journal article" date="2016" name="Nat. Commun.">
        <title>Thousands of microbial genomes shed light on interconnected biogeochemical processes in an aquifer system.</title>
        <authorList>
            <person name="Anantharaman K."/>
            <person name="Brown C.T."/>
            <person name="Hug L.A."/>
            <person name="Sharon I."/>
            <person name="Castelle C.J."/>
            <person name="Probst A.J."/>
            <person name="Thomas B.C."/>
            <person name="Singh A."/>
            <person name="Wilkins M.J."/>
            <person name="Karaoz U."/>
            <person name="Brodie E.L."/>
            <person name="Williams K.H."/>
            <person name="Hubbard S.S."/>
            <person name="Banfield J.F."/>
        </authorList>
    </citation>
    <scope>NUCLEOTIDE SEQUENCE [LARGE SCALE GENOMIC DNA]</scope>
</reference>
<evidence type="ECO:0000256" key="1">
    <source>
        <dbReference type="ARBA" id="ARBA00022741"/>
    </source>
</evidence>
<dbReference type="Pfam" id="PF19833">
    <property type="entry name" value="RecG_dom3_C"/>
    <property type="match status" value="1"/>
</dbReference>
<evidence type="ECO:0000256" key="4">
    <source>
        <dbReference type="ARBA" id="ARBA00022806"/>
    </source>
</evidence>
<dbReference type="PANTHER" id="PTHR47964:SF1">
    <property type="entry name" value="ATP-DEPENDENT DNA HELICASE HOMOLOG RECG, CHLOROPLASTIC"/>
    <property type="match status" value="1"/>
</dbReference>
<dbReference type="PROSITE" id="PS51192">
    <property type="entry name" value="HELICASE_ATP_BIND_1"/>
    <property type="match status" value="1"/>
</dbReference>
<keyword evidence="7" id="KW-0234">DNA repair</keyword>
<evidence type="ECO:0000313" key="11">
    <source>
        <dbReference type="EMBL" id="OHA21208.1"/>
    </source>
</evidence>
<dbReference type="PROSITE" id="PS51194">
    <property type="entry name" value="HELICASE_CTER"/>
    <property type="match status" value="1"/>
</dbReference>
<evidence type="ECO:0000259" key="10">
    <source>
        <dbReference type="PROSITE" id="PS51194"/>
    </source>
</evidence>
<dbReference type="InterPro" id="IPR033454">
    <property type="entry name" value="RecG_wedge"/>
</dbReference>
<keyword evidence="4" id="KW-0347">Helicase</keyword>
<dbReference type="SUPFAM" id="SSF52540">
    <property type="entry name" value="P-loop containing nucleoside triphosphate hydrolases"/>
    <property type="match status" value="2"/>
</dbReference>
<name>A0A1G2MBI2_9BACT</name>
<dbReference type="GO" id="GO:0016787">
    <property type="term" value="F:hydrolase activity"/>
    <property type="evidence" value="ECO:0007669"/>
    <property type="project" value="UniProtKB-KW"/>
</dbReference>
<dbReference type="PANTHER" id="PTHR47964">
    <property type="entry name" value="ATP-DEPENDENT DNA HELICASE HOMOLOG RECG, CHLOROPLASTIC"/>
    <property type="match status" value="1"/>
</dbReference>
<keyword evidence="2" id="KW-0227">DNA damage</keyword>
<dbReference type="Pfam" id="PF17191">
    <property type="entry name" value="RecG_wedge"/>
    <property type="match status" value="1"/>
</dbReference>
<dbReference type="InterPro" id="IPR011545">
    <property type="entry name" value="DEAD/DEAH_box_helicase_dom"/>
</dbReference>
<keyword evidence="5" id="KW-0067">ATP-binding</keyword>
<evidence type="ECO:0000256" key="8">
    <source>
        <dbReference type="ARBA" id="ARBA00049819"/>
    </source>
</evidence>
<keyword evidence="3" id="KW-0378">Hydrolase</keyword>
<protein>
    <recommendedName>
        <fullName evidence="8">Probable DNA 3'-5' helicase RecG</fullName>
    </recommendedName>
</protein>
<accession>A0A1G2MBI2</accession>
<dbReference type="InterPro" id="IPR045562">
    <property type="entry name" value="RecG_dom3_C"/>
</dbReference>
<dbReference type="GO" id="GO:0003678">
    <property type="term" value="F:DNA helicase activity"/>
    <property type="evidence" value="ECO:0007669"/>
    <property type="project" value="TreeGrafter"/>
</dbReference>
<gene>
    <name evidence="11" type="ORF">A2W52_02910</name>
</gene>
<dbReference type="Pfam" id="PF00270">
    <property type="entry name" value="DEAD"/>
    <property type="match status" value="1"/>
</dbReference>
<dbReference type="InterPro" id="IPR014001">
    <property type="entry name" value="Helicase_ATP-bd"/>
</dbReference>
<dbReference type="SUPFAM" id="SSF50249">
    <property type="entry name" value="Nucleic acid-binding proteins"/>
    <property type="match status" value="1"/>
</dbReference>
<evidence type="ECO:0000256" key="2">
    <source>
        <dbReference type="ARBA" id="ARBA00022763"/>
    </source>
</evidence>
<dbReference type="Gene3D" id="3.40.50.300">
    <property type="entry name" value="P-loop containing nucleotide triphosphate hydrolases"/>
    <property type="match status" value="2"/>
</dbReference>
<dbReference type="GO" id="GO:0003677">
    <property type="term" value="F:DNA binding"/>
    <property type="evidence" value="ECO:0007669"/>
    <property type="project" value="UniProtKB-KW"/>
</dbReference>
<dbReference type="GO" id="GO:0006281">
    <property type="term" value="P:DNA repair"/>
    <property type="evidence" value="ECO:0007669"/>
    <property type="project" value="UniProtKB-KW"/>
</dbReference>
<dbReference type="AlphaFoldDB" id="A0A1G2MBI2"/>
<evidence type="ECO:0000259" key="9">
    <source>
        <dbReference type="PROSITE" id="PS51192"/>
    </source>
</evidence>
<dbReference type="InterPro" id="IPR012340">
    <property type="entry name" value="NA-bd_OB-fold"/>
</dbReference>
<keyword evidence="1" id="KW-0547">Nucleotide-binding</keyword>
<dbReference type="CDD" id="cd04488">
    <property type="entry name" value="RecG_wedge_OBF"/>
    <property type="match status" value="1"/>
</dbReference>
<evidence type="ECO:0000256" key="5">
    <source>
        <dbReference type="ARBA" id="ARBA00022840"/>
    </source>
</evidence>
<dbReference type="InterPro" id="IPR027417">
    <property type="entry name" value="P-loop_NTPase"/>
</dbReference>
<dbReference type="GO" id="GO:0005524">
    <property type="term" value="F:ATP binding"/>
    <property type="evidence" value="ECO:0007669"/>
    <property type="project" value="UniProtKB-KW"/>
</dbReference>
<dbReference type="Gene3D" id="2.40.50.140">
    <property type="entry name" value="Nucleic acid-binding proteins"/>
    <property type="match status" value="1"/>
</dbReference>
<evidence type="ECO:0000256" key="6">
    <source>
        <dbReference type="ARBA" id="ARBA00023125"/>
    </source>
</evidence>
<dbReference type="Proteomes" id="UP000176493">
    <property type="component" value="Unassembled WGS sequence"/>
</dbReference>
<keyword evidence="6" id="KW-0238">DNA-binding</keyword>
<evidence type="ECO:0000313" key="12">
    <source>
        <dbReference type="Proteomes" id="UP000176493"/>
    </source>
</evidence>
<comment type="caution">
    <text evidence="11">The sequence shown here is derived from an EMBL/GenBank/DDBJ whole genome shotgun (WGS) entry which is preliminary data.</text>
</comment>
<feature type="domain" description="Helicase C-terminal" evidence="10">
    <location>
        <begin position="507"/>
        <end position="677"/>
    </location>
</feature>
<dbReference type="InterPro" id="IPR001650">
    <property type="entry name" value="Helicase_C-like"/>
</dbReference>
<dbReference type="InterPro" id="IPR047112">
    <property type="entry name" value="RecG/Mfd"/>
</dbReference>
<organism evidence="11 12">
    <name type="scientific">Candidatus Taylorbacteria bacterium RIFCSPHIGHO2_02_49_25</name>
    <dbReference type="NCBI Taxonomy" id="1802305"/>
    <lineage>
        <taxon>Bacteria</taxon>
        <taxon>Candidatus Tayloriibacteriota</taxon>
    </lineage>
</organism>
<dbReference type="Pfam" id="PF00271">
    <property type="entry name" value="Helicase_C"/>
    <property type="match status" value="1"/>
</dbReference>